<evidence type="ECO:0000313" key="1">
    <source>
        <dbReference type="EMBL" id="KAG8369604.1"/>
    </source>
</evidence>
<proteinExistence type="predicted"/>
<accession>A0AAV6WP14</accession>
<comment type="caution">
    <text evidence="1">The sequence shown here is derived from an EMBL/GenBank/DDBJ whole genome shotgun (WGS) entry which is preliminary data.</text>
</comment>
<protein>
    <submittedName>
        <fullName evidence="1">Uncharacterized protein</fullName>
    </submittedName>
</protein>
<dbReference type="CDD" id="cd00303">
    <property type="entry name" value="retropepsin_like"/>
    <property type="match status" value="1"/>
</dbReference>
<reference evidence="1" key="1">
    <citation type="submission" date="2019-10" db="EMBL/GenBank/DDBJ databases">
        <authorList>
            <person name="Zhang R."/>
            <person name="Pan Y."/>
            <person name="Wang J."/>
            <person name="Ma R."/>
            <person name="Yu S."/>
        </authorList>
    </citation>
    <scope>NUCLEOTIDE SEQUENCE</scope>
    <source>
        <strain evidence="1">LA-IB0</strain>
        <tissue evidence="1">Leaf</tissue>
    </source>
</reference>
<dbReference type="InterPro" id="IPR021109">
    <property type="entry name" value="Peptidase_aspartic_dom_sf"/>
</dbReference>
<keyword evidence="2" id="KW-1185">Reference proteome</keyword>
<dbReference type="Proteomes" id="UP000826271">
    <property type="component" value="Unassembled WGS sequence"/>
</dbReference>
<name>A0AAV6WP14_9LAMI</name>
<dbReference type="SUPFAM" id="SSF50630">
    <property type="entry name" value="Acid proteases"/>
    <property type="match status" value="1"/>
</dbReference>
<dbReference type="EMBL" id="WHWC01000014">
    <property type="protein sequence ID" value="KAG8369604.1"/>
    <property type="molecule type" value="Genomic_DNA"/>
</dbReference>
<dbReference type="Gene3D" id="2.40.70.10">
    <property type="entry name" value="Acid Proteases"/>
    <property type="match status" value="1"/>
</dbReference>
<organism evidence="1 2">
    <name type="scientific">Buddleja alternifolia</name>
    <dbReference type="NCBI Taxonomy" id="168488"/>
    <lineage>
        <taxon>Eukaryota</taxon>
        <taxon>Viridiplantae</taxon>
        <taxon>Streptophyta</taxon>
        <taxon>Embryophyta</taxon>
        <taxon>Tracheophyta</taxon>
        <taxon>Spermatophyta</taxon>
        <taxon>Magnoliopsida</taxon>
        <taxon>eudicotyledons</taxon>
        <taxon>Gunneridae</taxon>
        <taxon>Pentapetalae</taxon>
        <taxon>asterids</taxon>
        <taxon>lamiids</taxon>
        <taxon>Lamiales</taxon>
        <taxon>Scrophulariaceae</taxon>
        <taxon>Buddlejeae</taxon>
        <taxon>Buddleja</taxon>
    </lineage>
</organism>
<evidence type="ECO:0000313" key="2">
    <source>
        <dbReference type="Proteomes" id="UP000826271"/>
    </source>
</evidence>
<dbReference type="AlphaFoldDB" id="A0AAV6WP14"/>
<sequence length="146" mass="16096">MHAITGIHDFKTMRVTGVTKGKPIHILIDIGSTHNFMDLDVAKNLGCKLEPITPFAVPVADGNKIHNSYICKGFSSKMKGVKFTTDLITIPLGGCDMVLGVQWLVTLVMLISHGFLVLESETVLDKRDKDSLEEKVVDKCQKEEKA</sequence>
<dbReference type="Pfam" id="PF08284">
    <property type="entry name" value="RVP_2"/>
    <property type="match status" value="1"/>
</dbReference>
<gene>
    <name evidence="1" type="ORF">BUALT_Bualt14G0030900</name>
</gene>